<keyword evidence="10" id="KW-1185">Reference proteome</keyword>
<gene>
    <name evidence="9" type="ORF">I6L30_03330</name>
</gene>
<dbReference type="InterPro" id="IPR020616">
    <property type="entry name" value="Thiolase_N"/>
</dbReference>
<keyword evidence="4 6" id="KW-0012">Acyltransferase</keyword>
<dbReference type="InterPro" id="IPR050215">
    <property type="entry name" value="Thiolase-like_sf_Thiolase"/>
</dbReference>
<dbReference type="Proteomes" id="UP000683517">
    <property type="component" value="Chromosome"/>
</dbReference>
<protein>
    <recommendedName>
        <fullName evidence="5">acetyl-CoA C-acyltransferase</fullName>
        <ecNumber evidence="5">2.3.1.16</ecNumber>
    </recommendedName>
</protein>
<feature type="domain" description="Thiolase N-terminal" evidence="7">
    <location>
        <begin position="5"/>
        <end position="267"/>
    </location>
</feature>
<reference evidence="9 10" key="1">
    <citation type="submission" date="2021-06" db="EMBL/GenBank/DDBJ databases">
        <title>FDA dAtabase for Regulatory Grade micrObial Sequences (FDA-ARGOS): Supporting development and validation of Infectious Disease Dx tests.</title>
        <authorList>
            <person name="Sproer C."/>
            <person name="Gronow S."/>
            <person name="Severitt S."/>
            <person name="Schroder I."/>
            <person name="Tallon L."/>
            <person name="Sadzewicz L."/>
            <person name="Zhao X."/>
            <person name="Boylan J."/>
            <person name="Ott S."/>
            <person name="Bowen H."/>
            <person name="Vavikolanu K."/>
            <person name="Mehta A."/>
            <person name="Aluvathingal J."/>
            <person name="Nadendla S."/>
            <person name="Lowell S."/>
            <person name="Myers T."/>
            <person name="Yan Y."/>
        </authorList>
    </citation>
    <scope>NUCLEOTIDE SEQUENCE [LARGE SCALE GENOMIC DNA]</scope>
    <source>
        <strain evidence="9 10">FDAARGOS 1400</strain>
    </source>
</reference>
<proteinExistence type="inferred from homology"/>
<dbReference type="InterPro" id="IPR020610">
    <property type="entry name" value="Thiolase_AS"/>
</dbReference>
<evidence type="ECO:0000259" key="8">
    <source>
        <dbReference type="Pfam" id="PF02803"/>
    </source>
</evidence>
<name>A0ABX8L4V5_9GAMM</name>
<dbReference type="CDD" id="cd00751">
    <property type="entry name" value="thiolase"/>
    <property type="match status" value="1"/>
</dbReference>
<evidence type="ECO:0000256" key="6">
    <source>
        <dbReference type="RuleBase" id="RU003557"/>
    </source>
</evidence>
<accession>A0ABX8L4V5</accession>
<dbReference type="PANTHER" id="PTHR43853:SF2">
    <property type="entry name" value="3-OXOADIPYL-COA_3-OXO-5,6-DEHYDROSUBERYL-COA THIOLASE"/>
    <property type="match status" value="1"/>
</dbReference>
<evidence type="ECO:0000256" key="1">
    <source>
        <dbReference type="ARBA" id="ARBA00005189"/>
    </source>
</evidence>
<evidence type="ECO:0000256" key="3">
    <source>
        <dbReference type="ARBA" id="ARBA00022679"/>
    </source>
</evidence>
<keyword evidence="3 6" id="KW-0808">Transferase</keyword>
<dbReference type="Pfam" id="PF02803">
    <property type="entry name" value="Thiolase_C"/>
    <property type="match status" value="1"/>
</dbReference>
<feature type="domain" description="Thiolase C-terminal" evidence="8">
    <location>
        <begin position="275"/>
        <end position="398"/>
    </location>
</feature>
<dbReference type="NCBIfam" id="TIGR01930">
    <property type="entry name" value="AcCoA-C-Actrans"/>
    <property type="match status" value="1"/>
</dbReference>
<organism evidence="9 10">
    <name type="scientific">Acinetobacter seifertii</name>
    <dbReference type="NCBI Taxonomy" id="1530123"/>
    <lineage>
        <taxon>Bacteria</taxon>
        <taxon>Pseudomonadati</taxon>
        <taxon>Pseudomonadota</taxon>
        <taxon>Gammaproteobacteria</taxon>
        <taxon>Moraxellales</taxon>
        <taxon>Moraxellaceae</taxon>
        <taxon>Acinetobacter</taxon>
        <taxon>Acinetobacter calcoaceticus/baumannii complex</taxon>
    </lineage>
</organism>
<dbReference type="InterPro" id="IPR016039">
    <property type="entry name" value="Thiolase-like"/>
</dbReference>
<evidence type="ECO:0000313" key="10">
    <source>
        <dbReference type="Proteomes" id="UP000683517"/>
    </source>
</evidence>
<comment type="similarity">
    <text evidence="2 6">Belongs to the thiolase-like superfamily. Thiolase family.</text>
</comment>
<dbReference type="NCBIfam" id="NF006001">
    <property type="entry name" value="PRK08131.1"/>
    <property type="match status" value="1"/>
</dbReference>
<dbReference type="InterPro" id="IPR020615">
    <property type="entry name" value="Thiolase_acyl_enz_int_AS"/>
</dbReference>
<dbReference type="GO" id="GO:0033812">
    <property type="term" value="F:3-oxoadipyl-CoA thiolase activity"/>
    <property type="evidence" value="ECO:0007669"/>
    <property type="project" value="UniProtKB-EC"/>
</dbReference>
<dbReference type="PIRSF" id="PIRSF000429">
    <property type="entry name" value="Ac-CoA_Ac_transf"/>
    <property type="match status" value="1"/>
</dbReference>
<dbReference type="PROSITE" id="PS00737">
    <property type="entry name" value="THIOLASE_2"/>
    <property type="match status" value="1"/>
</dbReference>
<dbReference type="EC" id="2.3.1.16" evidence="5"/>
<sequence>MLNAYIYDGLRSPFGRHAGELASIRPDDLAATVIQKLLEKTGVPGADIEDVILGDTNQAGEDSRNVARNALLLAGLPVTVPGQTVNRLCASGLGAVIDSARAITCGEGELYIAGGVESMSRAPFVMGKAESAYSRDAKIYDTTIGSRFPNKKIIAQYGGHSMPETGDNVAADFGITREQADLFAAQSQAKYQKAKEEGFFADEITPIEVFQGKKLPPKLVSEDEHPRPSSTVEALTKLKPLFEGGVVTAGNASGINDGAAALLIGSEAAGQKYGLKPMAKILSAAAAGIEPRIMGAGPIEAIKKAVARAGLTLDDMDIIEINEAFASQVLSCLKGLNVDFNDPRVNPNGGAIAVGHPLGASGARLSLTVARELIRRKKKYAVVSLCIGVGQGLAMVIENVS</sequence>
<dbReference type="EMBL" id="CP077365">
    <property type="protein sequence ID" value="QXB47056.1"/>
    <property type="molecule type" value="Genomic_DNA"/>
</dbReference>
<evidence type="ECO:0000313" key="9">
    <source>
        <dbReference type="EMBL" id="QXB47056.1"/>
    </source>
</evidence>
<dbReference type="InterPro" id="IPR002155">
    <property type="entry name" value="Thiolase"/>
</dbReference>
<dbReference type="PROSITE" id="PS00098">
    <property type="entry name" value="THIOLASE_1"/>
    <property type="match status" value="1"/>
</dbReference>
<evidence type="ECO:0000256" key="2">
    <source>
        <dbReference type="ARBA" id="ARBA00010982"/>
    </source>
</evidence>
<dbReference type="RefSeq" id="WP_004793095.1">
    <property type="nucleotide sequence ID" value="NZ_CP077365.1"/>
</dbReference>
<dbReference type="Pfam" id="PF00108">
    <property type="entry name" value="Thiolase_N"/>
    <property type="match status" value="1"/>
</dbReference>
<evidence type="ECO:0000259" key="7">
    <source>
        <dbReference type="Pfam" id="PF00108"/>
    </source>
</evidence>
<dbReference type="SUPFAM" id="SSF53901">
    <property type="entry name" value="Thiolase-like"/>
    <property type="match status" value="2"/>
</dbReference>
<comment type="pathway">
    <text evidence="1">Lipid metabolism.</text>
</comment>
<dbReference type="PROSITE" id="PS00099">
    <property type="entry name" value="THIOLASE_3"/>
    <property type="match status" value="1"/>
</dbReference>
<dbReference type="PANTHER" id="PTHR43853">
    <property type="entry name" value="3-KETOACYL-COA THIOLASE, PEROXISOMAL"/>
    <property type="match status" value="1"/>
</dbReference>
<dbReference type="InterPro" id="IPR020613">
    <property type="entry name" value="Thiolase_CS"/>
</dbReference>
<dbReference type="InterPro" id="IPR020617">
    <property type="entry name" value="Thiolase_C"/>
</dbReference>
<dbReference type="Gene3D" id="3.40.47.10">
    <property type="match status" value="1"/>
</dbReference>
<evidence type="ECO:0000256" key="5">
    <source>
        <dbReference type="ARBA" id="ARBA00024073"/>
    </source>
</evidence>
<evidence type="ECO:0000256" key="4">
    <source>
        <dbReference type="ARBA" id="ARBA00023315"/>
    </source>
</evidence>